<dbReference type="NCBIfam" id="TIGR00756">
    <property type="entry name" value="PPR"/>
    <property type="match status" value="10"/>
</dbReference>
<proteinExistence type="inferred from homology"/>
<dbReference type="FunFam" id="1.25.40.10:FF:000425">
    <property type="entry name" value="Pentatricopeptide repeat-containing protein At3g26540"/>
    <property type="match status" value="1"/>
</dbReference>
<feature type="repeat" description="PPR" evidence="3">
    <location>
        <begin position="986"/>
        <end position="1020"/>
    </location>
</feature>
<dbReference type="PROSITE" id="PS51375">
    <property type="entry name" value="PPR"/>
    <property type="match status" value="12"/>
</dbReference>
<dbReference type="InterPro" id="IPR046960">
    <property type="entry name" value="PPR_At4g14850-like_plant"/>
</dbReference>
<dbReference type="InterPro" id="IPR011990">
    <property type="entry name" value="TPR-like_helical_dom_sf"/>
</dbReference>
<dbReference type="GO" id="GO:0099402">
    <property type="term" value="P:plant organ development"/>
    <property type="evidence" value="ECO:0007669"/>
    <property type="project" value="UniProtKB-ARBA"/>
</dbReference>
<feature type="repeat" description="PPR" evidence="3">
    <location>
        <begin position="225"/>
        <end position="259"/>
    </location>
</feature>
<accession>A0A5N6RNC1</accession>
<feature type="repeat" description="PPR" evidence="3">
    <location>
        <begin position="124"/>
        <end position="158"/>
    </location>
</feature>
<sequence length="1474" mass="164847">MGVSAASVLNRLLYSRTHKVQTQPGSARALTKAIRSHLEAGRLREAVSVLFAAPVPVSYPLYARLFRICSTNLAIVDVRKVESHLVTFSPTPPVFLLNRAIEAYSKCGCLVDARELFEEMPHRDGGSWNAMITAYAQGGCPEKALSLFSEMNRSGVFASEVTFASVLGSCGAVLALSLLKQIHGLIMKYGFSGNVILESSLVDVYGKCQFINDARRMFDEIKNPTAVSWNVIVRRYLDMGDGKEAVFMFFRMFRSAVRPLNFTFSNAVIACSSISALEAGMQIHAVAIKMGFENNEVVSSSLIDMYVKCGKLENARGVFEQPGSKDLISWTSIVSAYAMSGKTGEARELFDQMPERNVISWNAMLAGYTRSFQWEEALNFVFLMRNTTKHIDHVTLGLILNVCAALSDVEVGKQAHGFVYRNGFLSNLVVGNALLDMYGKCGNLRSARVWFYQICQWRDSVSWNALLTCYARHGLSEQAMAIFSEMQWETRPSKFTFGTLLAACANTFALEHGKQIHGFMIRHGYEMDIVIRGALVDMYSKCRCLLYALTVFKETASRDLILWNSIIFGCCHNQRGREILELFGLMEEEGIKPDHVTFQGILLACIYEGLVDLGTRYFNSMSNEYYVMPRLEHYECMIELYCRYGHMNELENFVKSMAFEPTVPMLTRIFHACRKYGYLRLGEWAAERLSELNPSIPLKLQIMDKEKYNQPPPVVSFLMELDMLSLFRLLQSCDTHRSINQGRQLHLLFLKKGLLNSAFTLGNRLLQMYVRCGGLSDAWKVFEDMPERNCFSWNTMIEGFMKSGNKDRSLQLFDSMPHKNEFSWSVLVSGFAKAGEIEVARSLFNDMPRKNGVAWNSMIHGYARNGCAREAVKLFKDLSSDPSEVLHRDTFVLATVIMACSDLTALDCGKQIHARIVIDDVEFDSVLSSSLVNMYGKCGDPDSANHVLNTLKEPDDFSLSALISGYASCGRMDDARRIFDSKSDPCVVLWNSIISGCVYNNEEIEAVVLFNKMRREGVQEDSSTVASVLGASSSLGILGHGRQMHTYACKVGLIDDVVVASALVDAYSKCGSPYDACKLFSELKAHDTILLNSMITIYSNCGKIEDAKWIFKTMPKRSLISWNSMIVALCQTGCPVEALDLFCEMNEMDLRMDKFSLASVISACASISSLLLGEQVFARATIIGLESDQIICTSLVDFYCKCGFVDNGRNIFEGMMKSDEISWNSMLMGYATNGHGSEVLTLFTEMRQAGVRPTAITFTAVLSACDHCGLVEDGRKWFYTMKLDYDIDPRIEHYSCMVDLFARAGCLEEAMNLIEQMPFEADASMWSSVLRGCVAHGEKTLGKKVAERIIMLDPENAGAYVQLSSPLSQQIITLAGVLLVCKYESFVDNGMIILSSMVNEYGVLPGDEHYACVVELLSQAGKLKEAIHIAHAMPYEPSCFIWGSILRASLHHGGKEIYLVLRLLIWEIEDKGYF</sequence>
<feature type="repeat" description="PPR" evidence="3">
    <location>
        <begin position="559"/>
        <end position="593"/>
    </location>
</feature>
<evidence type="ECO:0008006" key="6">
    <source>
        <dbReference type="Google" id="ProtNLM"/>
    </source>
</evidence>
<dbReference type="OrthoDB" id="731210at2759"/>
<dbReference type="Proteomes" id="UP000327013">
    <property type="component" value="Chromosome 7"/>
</dbReference>
<dbReference type="FunFam" id="1.25.40.10:FF:000205">
    <property type="entry name" value="Pentatricopeptide repeat-containing protein, mitochondrial"/>
    <property type="match status" value="1"/>
</dbReference>
<dbReference type="InterPro" id="IPR002885">
    <property type="entry name" value="PPR_rpt"/>
</dbReference>
<dbReference type="GO" id="GO:0009451">
    <property type="term" value="P:RNA modification"/>
    <property type="evidence" value="ECO:0007669"/>
    <property type="project" value="InterPro"/>
</dbReference>
<feature type="repeat" description="PPR" evidence="3">
    <location>
        <begin position="789"/>
        <end position="819"/>
    </location>
</feature>
<gene>
    <name evidence="4" type="ORF">FH972_018399</name>
</gene>
<dbReference type="PANTHER" id="PTHR47926">
    <property type="entry name" value="PENTATRICOPEPTIDE REPEAT-CONTAINING PROTEIN"/>
    <property type="match status" value="1"/>
</dbReference>
<keyword evidence="1" id="KW-0677">Repeat</keyword>
<dbReference type="Pfam" id="PF13041">
    <property type="entry name" value="PPR_2"/>
    <property type="match status" value="3"/>
</dbReference>
<dbReference type="GO" id="GO:0003723">
    <property type="term" value="F:RNA binding"/>
    <property type="evidence" value="ECO:0007669"/>
    <property type="project" value="InterPro"/>
</dbReference>
<feature type="repeat" description="PPR" evidence="3">
    <location>
        <begin position="820"/>
        <end position="854"/>
    </location>
</feature>
<protein>
    <recommendedName>
        <fullName evidence="6">Pentacotripeptide-repeat region of PRORP domain-containing protein</fullName>
    </recommendedName>
</protein>
<feature type="repeat" description="PPR" evidence="3">
    <location>
        <begin position="1118"/>
        <end position="1152"/>
    </location>
</feature>
<dbReference type="FunFam" id="1.25.40.10:FF:001775">
    <property type="entry name" value="Pentatricopeptide repeat-containing protein At3g26540"/>
    <property type="match status" value="1"/>
</dbReference>
<evidence type="ECO:0000256" key="2">
    <source>
        <dbReference type="ARBA" id="ARBA00061659"/>
    </source>
</evidence>
<dbReference type="FunFam" id="1.25.40.10:FF:000158">
    <property type="entry name" value="pentatricopeptide repeat-containing protein At2g33680"/>
    <property type="match status" value="1"/>
</dbReference>
<feature type="repeat" description="PPR" evidence="3">
    <location>
        <begin position="459"/>
        <end position="493"/>
    </location>
</feature>
<keyword evidence="5" id="KW-1185">Reference proteome</keyword>
<name>A0A5N6RNC1_9ROSI</name>
<comment type="similarity">
    <text evidence="2">Belongs to the PPR family. PCMP-E subfamily.</text>
</comment>
<evidence type="ECO:0000256" key="3">
    <source>
        <dbReference type="PROSITE-ProRule" id="PRU00708"/>
    </source>
</evidence>
<feature type="repeat" description="PPR" evidence="3">
    <location>
        <begin position="326"/>
        <end position="360"/>
    </location>
</feature>
<feature type="repeat" description="PPR" evidence="3">
    <location>
        <begin position="1087"/>
        <end position="1117"/>
    </location>
</feature>
<feature type="repeat" description="PPR" evidence="3">
    <location>
        <begin position="1188"/>
        <end position="1218"/>
    </location>
</feature>
<dbReference type="GO" id="GO:0005739">
    <property type="term" value="C:mitochondrion"/>
    <property type="evidence" value="ECO:0007669"/>
    <property type="project" value="UniProtKB-ARBA"/>
</dbReference>
<evidence type="ECO:0000256" key="1">
    <source>
        <dbReference type="ARBA" id="ARBA00022737"/>
    </source>
</evidence>
<dbReference type="FunFam" id="1.25.40.10:FF:000343">
    <property type="entry name" value="Pentatricopeptide repeat-containing protein At3g58590"/>
    <property type="match status" value="1"/>
</dbReference>
<evidence type="ECO:0000313" key="5">
    <source>
        <dbReference type="Proteomes" id="UP000327013"/>
    </source>
</evidence>
<dbReference type="PANTHER" id="PTHR47926:SF392">
    <property type="entry name" value="PENTATRICOPEPTIDE REPEAT-CONTAINING PROTEIN"/>
    <property type="match status" value="1"/>
</dbReference>
<dbReference type="EMBL" id="CM017327">
    <property type="protein sequence ID" value="KAE8100503.1"/>
    <property type="molecule type" value="Genomic_DNA"/>
</dbReference>
<dbReference type="Gene3D" id="1.25.40.10">
    <property type="entry name" value="Tetratricopeptide repeat domain"/>
    <property type="match status" value="13"/>
</dbReference>
<evidence type="ECO:0000313" key="4">
    <source>
        <dbReference type="EMBL" id="KAE8100503.1"/>
    </source>
</evidence>
<feature type="repeat" description="PPR" evidence="3">
    <location>
        <begin position="1219"/>
        <end position="1253"/>
    </location>
</feature>
<organism evidence="4 5">
    <name type="scientific">Carpinus fangiana</name>
    <dbReference type="NCBI Taxonomy" id="176857"/>
    <lineage>
        <taxon>Eukaryota</taxon>
        <taxon>Viridiplantae</taxon>
        <taxon>Streptophyta</taxon>
        <taxon>Embryophyta</taxon>
        <taxon>Tracheophyta</taxon>
        <taxon>Spermatophyta</taxon>
        <taxon>Magnoliopsida</taxon>
        <taxon>eudicotyledons</taxon>
        <taxon>Gunneridae</taxon>
        <taxon>Pentapetalae</taxon>
        <taxon>rosids</taxon>
        <taxon>fabids</taxon>
        <taxon>Fagales</taxon>
        <taxon>Betulaceae</taxon>
        <taxon>Carpinus</taxon>
    </lineage>
</organism>
<dbReference type="Pfam" id="PF01535">
    <property type="entry name" value="PPR"/>
    <property type="match status" value="17"/>
</dbReference>
<dbReference type="FunFam" id="1.25.40.10:FF:000797">
    <property type="entry name" value="Pentatricopeptide repeat-containing protein chloroplastic"/>
    <property type="match status" value="1"/>
</dbReference>
<reference evidence="4 5" key="1">
    <citation type="submission" date="2019-06" db="EMBL/GenBank/DDBJ databases">
        <title>A chromosomal-level reference genome of Carpinus fangiana (Coryloideae, Betulaceae).</title>
        <authorList>
            <person name="Yang X."/>
            <person name="Wang Z."/>
            <person name="Zhang L."/>
            <person name="Hao G."/>
            <person name="Liu J."/>
            <person name="Yang Y."/>
        </authorList>
    </citation>
    <scope>NUCLEOTIDE SEQUENCE [LARGE SCALE GENOMIC DNA]</scope>
    <source>
        <strain evidence="4">Cfa_2016G</strain>
        <tissue evidence="4">Leaf</tissue>
    </source>
</reference>